<feature type="transmembrane region" description="Helical" evidence="1">
    <location>
        <begin position="392"/>
        <end position="415"/>
    </location>
</feature>
<evidence type="ECO:0000256" key="1">
    <source>
        <dbReference type="SAM" id="Phobius"/>
    </source>
</evidence>
<dbReference type="AlphaFoldDB" id="A0AAP3E3M6"/>
<evidence type="ECO:0000313" key="2">
    <source>
        <dbReference type="EMBL" id="MCU4743585.1"/>
    </source>
</evidence>
<feature type="transmembrane region" description="Helical" evidence="1">
    <location>
        <begin position="195"/>
        <end position="214"/>
    </location>
</feature>
<organism evidence="2 3">
    <name type="scientific">Natronoglomus mannanivorans</name>
    <dbReference type="NCBI Taxonomy" id="2979990"/>
    <lineage>
        <taxon>Archaea</taxon>
        <taxon>Methanobacteriati</taxon>
        <taxon>Methanobacteriota</taxon>
        <taxon>Stenosarchaea group</taxon>
        <taxon>Halobacteria</taxon>
        <taxon>Halobacteriales</taxon>
        <taxon>Natrialbaceae</taxon>
        <taxon>Natronoglomus</taxon>
    </lineage>
</organism>
<comment type="caution">
    <text evidence="2">The sequence shown here is derived from an EMBL/GenBank/DDBJ whole genome shotgun (WGS) entry which is preliminary data.</text>
</comment>
<feature type="transmembrane region" description="Helical" evidence="1">
    <location>
        <begin position="142"/>
        <end position="163"/>
    </location>
</feature>
<dbReference type="RefSeq" id="WP_338005402.1">
    <property type="nucleotide sequence ID" value="NZ_JAOPKA010000016.1"/>
</dbReference>
<feature type="transmembrane region" description="Helical" evidence="1">
    <location>
        <begin position="240"/>
        <end position="258"/>
    </location>
</feature>
<evidence type="ECO:0000313" key="3">
    <source>
        <dbReference type="Proteomes" id="UP001321018"/>
    </source>
</evidence>
<sequence>MNRASKILISISYFGLFLAYTSANRSPATGYELSIYQSTPLVFWLGVGVTALTSIYLVQTYRGGVQVSGMVTGLLAIISVVSIPYLRGYFYYGRFDALNHLGTVIDMLSGTIEVNEIMYPGLHMFTVGFSLLTGLEPRQALLMTVTVFVGLFLVTAPLATYYVTNNLEIRSTAWLVGPLLLPVLAVRIPRFEPTPTLVALLFLPTCIIVTLNHLEYNNQSVRVVSILVLSGLTLYHPQQTVVYIGSLIVFVTGCLLLQQIGRPIDGYHRLATLTMLGVVIVAVWLSSQPGFTGAVAEVIIGLQSNPTGSGATPQGESVEAVGLTLFEIFMRTFLVEAIAASIVAVTVFGYLLPKTRSTIPVRDRPFTLLSVIIGPASVFLLVFFAIGEQSQFLRYVSYMLVIGTLIVPIGLHWIINENVIGRHSTTIVGLILVVLLLATIPSFHASPYLFQSNQQVTEGQMNGYKKTFDHQEPDTSVTGVTTSVYRHRNALYGKTASEQGRLGLQSVTRAIQPPNNLRSYWRHSYIHYSFNDQNLPNAVERNTYVIVTDRDYADRIELYGGLAYTKTDFEYLDRDPLINKPISNGDAEIYYIRPTTDTGE</sequence>
<gene>
    <name evidence="2" type="ORF">OB960_19560</name>
</gene>
<feature type="transmembrane region" description="Helical" evidence="1">
    <location>
        <begin position="365"/>
        <end position="386"/>
    </location>
</feature>
<keyword evidence="1" id="KW-0812">Transmembrane</keyword>
<feature type="transmembrane region" description="Helical" evidence="1">
    <location>
        <begin position="70"/>
        <end position="92"/>
    </location>
</feature>
<keyword evidence="1" id="KW-1133">Transmembrane helix</keyword>
<feature type="transmembrane region" description="Helical" evidence="1">
    <location>
        <begin position="39"/>
        <end position="58"/>
    </location>
</feature>
<protein>
    <submittedName>
        <fullName evidence="2">Uncharacterized protein</fullName>
    </submittedName>
</protein>
<reference evidence="2" key="1">
    <citation type="submission" date="2022-09" db="EMBL/GenBank/DDBJ databases">
        <title>Enrichment on poylsaccharides allowed isolation of novel metabolic and taxonomic groups of Haloarchaea.</title>
        <authorList>
            <person name="Sorokin D.Y."/>
            <person name="Elcheninov A.G."/>
            <person name="Khizhniak T.V."/>
            <person name="Kolganova T.V."/>
            <person name="Kublanov I.V."/>
        </authorList>
    </citation>
    <scope>NUCLEOTIDE SEQUENCE</scope>
    <source>
        <strain evidence="2">AArc-xg1-1</strain>
    </source>
</reference>
<feature type="transmembrane region" description="Helical" evidence="1">
    <location>
        <begin position="270"/>
        <end position="287"/>
    </location>
</feature>
<feature type="transmembrane region" description="Helical" evidence="1">
    <location>
        <begin position="333"/>
        <end position="353"/>
    </location>
</feature>
<dbReference type="EMBL" id="JAOPKA010000016">
    <property type="protein sequence ID" value="MCU4743585.1"/>
    <property type="molecule type" value="Genomic_DNA"/>
</dbReference>
<dbReference type="Proteomes" id="UP001321018">
    <property type="component" value="Unassembled WGS sequence"/>
</dbReference>
<proteinExistence type="predicted"/>
<accession>A0AAP3E3M6</accession>
<keyword evidence="1" id="KW-0472">Membrane</keyword>
<feature type="transmembrane region" description="Helical" evidence="1">
    <location>
        <begin position="427"/>
        <end position="450"/>
    </location>
</feature>
<name>A0AAP3E3M6_9EURY</name>